<name>A0A7H0I596_9ACTN</name>
<keyword evidence="1" id="KW-0614">Plasmid</keyword>
<dbReference type="Proteomes" id="UP000516230">
    <property type="component" value="Plasmid unnamed3"/>
</dbReference>
<dbReference type="AlphaFoldDB" id="A0A7H0I596"/>
<dbReference type="RefSeq" id="WP_187745005.1">
    <property type="nucleotide sequence ID" value="NZ_CP060827.1"/>
</dbReference>
<organism evidence="1 2">
    <name type="scientific">Streptomyces genisteinicus</name>
    <dbReference type="NCBI Taxonomy" id="2768068"/>
    <lineage>
        <taxon>Bacteria</taxon>
        <taxon>Bacillati</taxon>
        <taxon>Actinomycetota</taxon>
        <taxon>Actinomycetes</taxon>
        <taxon>Kitasatosporales</taxon>
        <taxon>Streptomycetaceae</taxon>
        <taxon>Streptomyces</taxon>
    </lineage>
</organism>
<dbReference type="KEGG" id="sgj:IAG43_33905"/>
<reference evidence="1 2" key="1">
    <citation type="submission" date="2020-08" db="EMBL/GenBank/DDBJ databases">
        <title>A novel species.</title>
        <authorList>
            <person name="Gao J."/>
        </authorList>
    </citation>
    <scope>NUCLEOTIDE SEQUENCE [LARGE SCALE GENOMIC DNA]</scope>
    <source>
        <strain evidence="1 2">CRPJ-33</strain>
        <plasmid evidence="1 2">unnamed3</plasmid>
    </source>
</reference>
<evidence type="ECO:0000313" key="2">
    <source>
        <dbReference type="Proteomes" id="UP000516230"/>
    </source>
</evidence>
<accession>A0A7H0I596</accession>
<keyword evidence="2" id="KW-1185">Reference proteome</keyword>
<evidence type="ECO:0000313" key="1">
    <source>
        <dbReference type="EMBL" id="QNP67962.1"/>
    </source>
</evidence>
<sequence length="58" mass="6394">MSELPSCERRPLVSAEDDPLLSADAAHWPNVAARRAQLTVADMDDIASGRMWGRRETA</sequence>
<gene>
    <name evidence="1" type="ORF">IAG43_33905</name>
</gene>
<protein>
    <submittedName>
        <fullName evidence="1">Uncharacterized protein</fullName>
    </submittedName>
</protein>
<dbReference type="EMBL" id="CP060827">
    <property type="protein sequence ID" value="QNP67962.1"/>
    <property type="molecule type" value="Genomic_DNA"/>
</dbReference>
<proteinExistence type="predicted"/>
<geneLocation type="plasmid" evidence="1 2">
    <name>unnamed3</name>
</geneLocation>